<dbReference type="PANTHER" id="PTHR42973:SF39">
    <property type="entry name" value="FAD-BINDING PCMH-TYPE DOMAIN-CONTAINING PROTEIN"/>
    <property type="match status" value="1"/>
</dbReference>
<comment type="cofactor">
    <cofactor evidence="1">
        <name>FAD</name>
        <dbReference type="ChEBI" id="CHEBI:57692"/>
    </cofactor>
</comment>
<dbReference type="Gene3D" id="3.30.465.10">
    <property type="match status" value="2"/>
</dbReference>
<dbReference type="GO" id="GO:0016491">
    <property type="term" value="F:oxidoreductase activity"/>
    <property type="evidence" value="ECO:0007669"/>
    <property type="project" value="UniProtKB-KW"/>
</dbReference>
<dbReference type="Proteomes" id="UP000234275">
    <property type="component" value="Unassembled WGS sequence"/>
</dbReference>
<evidence type="ECO:0000256" key="3">
    <source>
        <dbReference type="ARBA" id="ARBA00022630"/>
    </source>
</evidence>
<keyword evidence="6" id="KW-0732">Signal</keyword>
<sequence length="564" mass="59675">MFTFASLLALALAGQSLAKAPYCLPGDATCFPSTEELSRFNVSIGGKLLAPPPYGRVCYADHFDAAACAELVANKGNGTYREAIPAAMMYTNMEFTSNGTGCPVPAAAPEKGLDGSCELGALGSYFVQATSADDISQAVKFAAKHNLRLRVKNTGHDYTGRSTDAGSFVILTQAFQEVELKSDFVPTGCSSSRSQDVLRLGAGVVAQDLYAEAAKLGVVTTGGFCPTVGIAGGFALGGGAAGPFQPVIGMGADNVVQYDIVTVDGTITVANECENKDLFWAMRGGGGVFAVSTATYVKAHPAFKAVNVVAGQVSAANEKAYRNLISEFVQRDPEYASGFSSGIWETTYPNLTIVFQKGFQANETLVSGEKSASAFDFLNSLDDVTVSLQGLQFESWSQAFEAVVGPIMEEGSAVGVNILDISRVVSNDMLGSKDGRQSIAEFVTVSHEAPYHDNGSSDMDFLQTSVNPAFRKSAAYFDIPVFASSTGGTTSVQQSTAQSLMPQADQVFGRDAYYNEGNRLESDYQERFWGSNYEALLSLKKKIDPNCVLTGALTVGETEICGSR</sequence>
<evidence type="ECO:0000256" key="1">
    <source>
        <dbReference type="ARBA" id="ARBA00001974"/>
    </source>
</evidence>
<dbReference type="InterPro" id="IPR012951">
    <property type="entry name" value="BBE"/>
</dbReference>
<evidence type="ECO:0000256" key="4">
    <source>
        <dbReference type="ARBA" id="ARBA00022827"/>
    </source>
</evidence>
<dbReference type="Pfam" id="PF08031">
    <property type="entry name" value="BBE"/>
    <property type="match status" value="1"/>
</dbReference>
<dbReference type="InterPro" id="IPR006094">
    <property type="entry name" value="Oxid_FAD_bind_N"/>
</dbReference>
<dbReference type="GeneID" id="36551583"/>
<evidence type="ECO:0000256" key="6">
    <source>
        <dbReference type="SAM" id="SignalP"/>
    </source>
</evidence>
<dbReference type="InterPro" id="IPR016166">
    <property type="entry name" value="FAD-bd_PCMH"/>
</dbReference>
<dbReference type="EMBL" id="MSFO01000002">
    <property type="protein sequence ID" value="PLB53578.1"/>
    <property type="molecule type" value="Genomic_DNA"/>
</dbReference>
<feature type="chain" id="PRO_5014192166" evidence="6">
    <location>
        <begin position="19"/>
        <end position="564"/>
    </location>
</feature>
<dbReference type="STRING" id="1392250.A0A2I2GL25"/>
<evidence type="ECO:0000313" key="8">
    <source>
        <dbReference type="EMBL" id="PLB53578.1"/>
    </source>
</evidence>
<evidence type="ECO:0000259" key="7">
    <source>
        <dbReference type="PROSITE" id="PS51387"/>
    </source>
</evidence>
<dbReference type="SUPFAM" id="SSF56176">
    <property type="entry name" value="FAD-binding/transporter-associated domain-like"/>
    <property type="match status" value="1"/>
</dbReference>
<protein>
    <submittedName>
        <fullName evidence="8">FAD-binding domain-containing protein</fullName>
    </submittedName>
</protein>
<dbReference type="OrthoDB" id="2019015at2759"/>
<dbReference type="InterPro" id="IPR036318">
    <property type="entry name" value="FAD-bd_PCMH-like_sf"/>
</dbReference>
<dbReference type="PROSITE" id="PS51387">
    <property type="entry name" value="FAD_PCMH"/>
    <property type="match status" value="1"/>
</dbReference>
<name>A0A2I2GL25_9EURO</name>
<evidence type="ECO:0000256" key="2">
    <source>
        <dbReference type="ARBA" id="ARBA00005466"/>
    </source>
</evidence>
<gene>
    <name evidence="8" type="ORF">P170DRAFT_351642</name>
</gene>
<evidence type="ECO:0000256" key="5">
    <source>
        <dbReference type="ARBA" id="ARBA00023002"/>
    </source>
</evidence>
<proteinExistence type="inferred from homology"/>
<reference evidence="8 9" key="1">
    <citation type="submission" date="2016-12" db="EMBL/GenBank/DDBJ databases">
        <title>The genomes of Aspergillus section Nigri reveals drivers in fungal speciation.</title>
        <authorList>
            <consortium name="DOE Joint Genome Institute"/>
            <person name="Vesth T.C."/>
            <person name="Nybo J."/>
            <person name="Theobald S."/>
            <person name="Brandl J."/>
            <person name="Frisvad J.C."/>
            <person name="Nielsen K.F."/>
            <person name="Lyhne E.K."/>
            <person name="Kogle M.E."/>
            <person name="Kuo A."/>
            <person name="Riley R."/>
            <person name="Clum A."/>
            <person name="Nolan M."/>
            <person name="Lipzen A."/>
            <person name="Salamov A."/>
            <person name="Henrissat B."/>
            <person name="Wiebenga A."/>
            <person name="De Vries R.P."/>
            <person name="Grigoriev I.V."/>
            <person name="Mortensen U.H."/>
            <person name="Andersen M.R."/>
            <person name="Baker S.E."/>
        </authorList>
    </citation>
    <scope>NUCLEOTIDE SEQUENCE [LARGE SCALE GENOMIC DNA]</scope>
    <source>
        <strain evidence="8 9">IBT 23096</strain>
    </source>
</reference>
<dbReference type="RefSeq" id="XP_024708880.1">
    <property type="nucleotide sequence ID" value="XM_024843883.1"/>
</dbReference>
<dbReference type="InterPro" id="IPR016169">
    <property type="entry name" value="FAD-bd_PCMH_sub2"/>
</dbReference>
<keyword evidence="5" id="KW-0560">Oxidoreductase</keyword>
<dbReference type="Pfam" id="PF01565">
    <property type="entry name" value="FAD_binding_4"/>
    <property type="match status" value="1"/>
</dbReference>
<dbReference type="AlphaFoldDB" id="A0A2I2GL25"/>
<dbReference type="PANTHER" id="PTHR42973">
    <property type="entry name" value="BINDING OXIDOREDUCTASE, PUTATIVE (AFU_ORTHOLOGUE AFUA_1G17690)-RELATED"/>
    <property type="match status" value="1"/>
</dbReference>
<dbReference type="GO" id="GO:0071949">
    <property type="term" value="F:FAD binding"/>
    <property type="evidence" value="ECO:0007669"/>
    <property type="project" value="InterPro"/>
</dbReference>
<feature type="domain" description="FAD-binding PCMH-type" evidence="7">
    <location>
        <begin position="119"/>
        <end position="302"/>
    </location>
</feature>
<organism evidence="8 9">
    <name type="scientific">Aspergillus steynii IBT 23096</name>
    <dbReference type="NCBI Taxonomy" id="1392250"/>
    <lineage>
        <taxon>Eukaryota</taxon>
        <taxon>Fungi</taxon>
        <taxon>Dikarya</taxon>
        <taxon>Ascomycota</taxon>
        <taxon>Pezizomycotina</taxon>
        <taxon>Eurotiomycetes</taxon>
        <taxon>Eurotiomycetidae</taxon>
        <taxon>Eurotiales</taxon>
        <taxon>Aspergillaceae</taxon>
        <taxon>Aspergillus</taxon>
        <taxon>Aspergillus subgen. Circumdati</taxon>
    </lineage>
</organism>
<dbReference type="InterPro" id="IPR050416">
    <property type="entry name" value="FAD-linked_Oxidoreductase"/>
</dbReference>
<comment type="similarity">
    <text evidence="2">Belongs to the oxygen-dependent FAD-linked oxidoreductase family.</text>
</comment>
<comment type="caution">
    <text evidence="8">The sequence shown here is derived from an EMBL/GenBank/DDBJ whole genome shotgun (WGS) entry which is preliminary data.</text>
</comment>
<evidence type="ECO:0000313" key="9">
    <source>
        <dbReference type="Proteomes" id="UP000234275"/>
    </source>
</evidence>
<dbReference type="VEuPathDB" id="FungiDB:P170DRAFT_351642"/>
<accession>A0A2I2GL25</accession>
<keyword evidence="4" id="KW-0274">FAD</keyword>
<keyword evidence="3" id="KW-0285">Flavoprotein</keyword>
<feature type="signal peptide" evidence="6">
    <location>
        <begin position="1"/>
        <end position="18"/>
    </location>
</feature>
<keyword evidence="9" id="KW-1185">Reference proteome</keyword>